<dbReference type="EMBL" id="MGDZ01000003">
    <property type="protein sequence ID" value="OGL74279.1"/>
    <property type="molecule type" value="Genomic_DNA"/>
</dbReference>
<organism evidence="1 2">
    <name type="scientific">Candidatus Uhrbacteria bacterium RIFCSPHIGHO2_02_FULL_57_19</name>
    <dbReference type="NCBI Taxonomy" id="1802391"/>
    <lineage>
        <taxon>Bacteria</taxon>
        <taxon>Candidatus Uhriibacteriota</taxon>
    </lineage>
</organism>
<accession>A0A1F7U7P8</accession>
<evidence type="ECO:0000313" key="1">
    <source>
        <dbReference type="EMBL" id="OGL74279.1"/>
    </source>
</evidence>
<protein>
    <submittedName>
        <fullName evidence="1">Uncharacterized protein</fullName>
    </submittedName>
</protein>
<name>A0A1F7U7P8_9BACT</name>
<comment type="caution">
    <text evidence="1">The sequence shown here is derived from an EMBL/GenBank/DDBJ whole genome shotgun (WGS) entry which is preliminary data.</text>
</comment>
<reference evidence="1 2" key="1">
    <citation type="journal article" date="2016" name="Nat. Commun.">
        <title>Thousands of microbial genomes shed light on interconnected biogeochemical processes in an aquifer system.</title>
        <authorList>
            <person name="Anantharaman K."/>
            <person name="Brown C.T."/>
            <person name="Hug L.A."/>
            <person name="Sharon I."/>
            <person name="Castelle C.J."/>
            <person name="Probst A.J."/>
            <person name="Thomas B.C."/>
            <person name="Singh A."/>
            <person name="Wilkins M.J."/>
            <person name="Karaoz U."/>
            <person name="Brodie E.L."/>
            <person name="Williams K.H."/>
            <person name="Hubbard S.S."/>
            <person name="Banfield J.F."/>
        </authorList>
    </citation>
    <scope>NUCLEOTIDE SEQUENCE [LARGE SCALE GENOMIC DNA]</scope>
</reference>
<proteinExistence type="predicted"/>
<sequence length="123" mass="14312">MFPASLLGHFFTDDSGQRIIFLTCRQDEEIPDWNRLSTATVKAVIPGGPLGGVRYRITEIRPIEGRPYAQLTLRPADRWYARMDDRYVRGVIGQINVEEFRFDLQDQNFALRRAENGVYRYAE</sequence>
<dbReference type="AlphaFoldDB" id="A0A1F7U7P8"/>
<evidence type="ECO:0000313" key="2">
    <source>
        <dbReference type="Proteomes" id="UP000176303"/>
    </source>
</evidence>
<gene>
    <name evidence="1" type="ORF">A3D72_04690</name>
</gene>
<dbReference type="Proteomes" id="UP000176303">
    <property type="component" value="Unassembled WGS sequence"/>
</dbReference>